<proteinExistence type="predicted"/>
<dbReference type="InterPro" id="IPR020288">
    <property type="entry name" value="Sheath_initiator"/>
</dbReference>
<dbReference type="RefSeq" id="WP_132247479.1">
    <property type="nucleotide sequence ID" value="NZ_SLWV01000031.1"/>
</dbReference>
<dbReference type="Pfam" id="PF10934">
    <property type="entry name" value="Sheath_initiator"/>
    <property type="match status" value="1"/>
</dbReference>
<organism evidence="1 2">
    <name type="scientific">Marinisporobacter balticus</name>
    <dbReference type="NCBI Taxonomy" id="2018667"/>
    <lineage>
        <taxon>Bacteria</taxon>
        <taxon>Bacillati</taxon>
        <taxon>Bacillota</taxon>
        <taxon>Clostridia</taxon>
        <taxon>Peptostreptococcales</taxon>
        <taxon>Thermotaleaceae</taxon>
        <taxon>Marinisporobacter</taxon>
    </lineage>
</organism>
<accession>A0A4R2KS67</accession>
<reference evidence="1 2" key="1">
    <citation type="submission" date="2019-03" db="EMBL/GenBank/DDBJ databases">
        <title>Genomic Encyclopedia of Type Strains, Phase IV (KMG-IV): sequencing the most valuable type-strain genomes for metagenomic binning, comparative biology and taxonomic classification.</title>
        <authorList>
            <person name="Goeker M."/>
        </authorList>
    </citation>
    <scope>NUCLEOTIDE SEQUENCE [LARGE SCALE GENOMIC DNA]</scope>
    <source>
        <strain evidence="1 2">DSM 102940</strain>
    </source>
</reference>
<sequence length="143" mass="16369">MFPDIANTEIDTQKSAETTNLGKSFLFDFDKGDFILQDGRLVNVEDIEALKVWIEKVLRTEKFRFEIYKNVDYGVALEDLIGQTLPRQFVESELKREIRESVIKHPMVSDISNLIAEQDGSKLKISFKVNLVDGNTVNTEVNI</sequence>
<dbReference type="EMBL" id="SLWV01000031">
    <property type="protein sequence ID" value="TCO69495.1"/>
    <property type="molecule type" value="Genomic_DNA"/>
</dbReference>
<evidence type="ECO:0000313" key="2">
    <source>
        <dbReference type="Proteomes" id="UP000294919"/>
    </source>
</evidence>
<keyword evidence="2" id="KW-1185">Reference proteome</keyword>
<gene>
    <name evidence="1" type="ORF">EV214_13119</name>
</gene>
<dbReference type="AlphaFoldDB" id="A0A4R2KS67"/>
<evidence type="ECO:0000313" key="1">
    <source>
        <dbReference type="EMBL" id="TCO69495.1"/>
    </source>
</evidence>
<dbReference type="Proteomes" id="UP000294919">
    <property type="component" value="Unassembled WGS sequence"/>
</dbReference>
<name>A0A4R2KS67_9FIRM</name>
<protein>
    <submittedName>
        <fullName evidence="1">Uncharacterized protein DUF2634</fullName>
    </submittedName>
</protein>
<comment type="caution">
    <text evidence="1">The sequence shown here is derived from an EMBL/GenBank/DDBJ whole genome shotgun (WGS) entry which is preliminary data.</text>
</comment>
<dbReference type="OrthoDB" id="89089at2"/>